<evidence type="ECO:0000313" key="3">
    <source>
        <dbReference type="EMBL" id="RIJ47038.1"/>
    </source>
</evidence>
<dbReference type="Gene3D" id="1.20.144.10">
    <property type="entry name" value="Phosphatidic acid phosphatase type 2/haloperoxidase"/>
    <property type="match status" value="1"/>
</dbReference>
<name>A0A399SUK4_9BACT</name>
<gene>
    <name evidence="3" type="ORF">D1614_16520</name>
</gene>
<keyword evidence="1" id="KW-0812">Transmembrane</keyword>
<accession>A0A399SUK4</accession>
<protein>
    <submittedName>
        <fullName evidence="3">PAP2 family protein</fullName>
    </submittedName>
</protein>
<reference evidence="3 4" key="1">
    <citation type="submission" date="2018-08" db="EMBL/GenBank/DDBJ databases">
        <title>Pallidiluteibacterium maritimus gen. nov., sp. nov., isolated from coastal sediment.</title>
        <authorList>
            <person name="Zhou L.Y."/>
        </authorList>
    </citation>
    <scope>NUCLEOTIDE SEQUENCE [LARGE SCALE GENOMIC DNA]</scope>
    <source>
        <strain evidence="3 4">XSD2</strain>
    </source>
</reference>
<comment type="caution">
    <text evidence="3">The sequence shown here is derived from an EMBL/GenBank/DDBJ whole genome shotgun (WGS) entry which is preliminary data.</text>
</comment>
<evidence type="ECO:0000313" key="4">
    <source>
        <dbReference type="Proteomes" id="UP000265926"/>
    </source>
</evidence>
<dbReference type="OrthoDB" id="9773582at2"/>
<dbReference type="InterPro" id="IPR036938">
    <property type="entry name" value="PAP2/HPO_sf"/>
</dbReference>
<dbReference type="AlphaFoldDB" id="A0A399SUK4"/>
<organism evidence="3 4">
    <name type="scientific">Maribellus luteus</name>
    <dbReference type="NCBI Taxonomy" id="2305463"/>
    <lineage>
        <taxon>Bacteria</taxon>
        <taxon>Pseudomonadati</taxon>
        <taxon>Bacteroidota</taxon>
        <taxon>Bacteroidia</taxon>
        <taxon>Marinilabiliales</taxon>
        <taxon>Prolixibacteraceae</taxon>
        <taxon>Maribellus</taxon>
    </lineage>
</organism>
<feature type="domain" description="Phosphatidic acid phosphatase type 2/haloperoxidase" evidence="2">
    <location>
        <begin position="185"/>
        <end position="283"/>
    </location>
</feature>
<dbReference type="SUPFAM" id="SSF48317">
    <property type="entry name" value="Acid phosphatase/Vanadium-dependent haloperoxidase"/>
    <property type="match status" value="1"/>
</dbReference>
<sequence>MVNKIFAWFCMWICFSCCGKIVIICETNLHNPPRRRCTGSLFPSFSYFYGMKKLPLILIVFATMLSGFPSLGFAFFPEKSGHSKPAFESARFGEFHNDSLHRIDFRYADRKRGIKPFIIPAVLIAGGTVFNYSDLKYDAQEWVWKNHNYQGAADDYLRFGPVVGLYALNALGVKAQNNIGNQSAILFKSLLLNTVITKSLKNIFDEKRPTGDPGSFPSGHTSLVFAAAQVIHHEYGENSVWYSIGAYSCATVVGAMRFAKGGHWFPDVLAGAGIGMISTELIYLTHQYKWDWQHMKRLDIFPFSMGRQKGLTLVYTF</sequence>
<dbReference type="Pfam" id="PF01569">
    <property type="entry name" value="PAP2"/>
    <property type="match status" value="1"/>
</dbReference>
<evidence type="ECO:0000259" key="2">
    <source>
        <dbReference type="SMART" id="SM00014"/>
    </source>
</evidence>
<keyword evidence="1" id="KW-0472">Membrane</keyword>
<dbReference type="EMBL" id="QWGR01000010">
    <property type="protein sequence ID" value="RIJ47038.1"/>
    <property type="molecule type" value="Genomic_DNA"/>
</dbReference>
<keyword evidence="4" id="KW-1185">Reference proteome</keyword>
<keyword evidence="1" id="KW-1133">Transmembrane helix</keyword>
<feature type="transmembrane region" description="Helical" evidence="1">
    <location>
        <begin position="6"/>
        <end position="25"/>
    </location>
</feature>
<dbReference type="Proteomes" id="UP000265926">
    <property type="component" value="Unassembled WGS sequence"/>
</dbReference>
<dbReference type="CDD" id="cd03394">
    <property type="entry name" value="PAP2_like_5"/>
    <property type="match status" value="1"/>
</dbReference>
<evidence type="ECO:0000256" key="1">
    <source>
        <dbReference type="SAM" id="Phobius"/>
    </source>
</evidence>
<dbReference type="InterPro" id="IPR000326">
    <property type="entry name" value="PAP2/HPO"/>
</dbReference>
<feature type="transmembrane region" description="Helical" evidence="1">
    <location>
        <begin position="54"/>
        <end position="76"/>
    </location>
</feature>
<proteinExistence type="predicted"/>
<dbReference type="SMART" id="SM00014">
    <property type="entry name" value="acidPPc"/>
    <property type="match status" value="1"/>
</dbReference>